<dbReference type="Gene3D" id="3.10.20.440">
    <property type="entry name" value="2Fe-2S iron-sulphur cluster binding domain, sarcosine oxidase, alpha subunit, N-terminal domain"/>
    <property type="match status" value="1"/>
</dbReference>
<dbReference type="EMBL" id="WTYA01000007">
    <property type="protein sequence ID" value="MXP29288.1"/>
    <property type="molecule type" value="Genomic_DNA"/>
</dbReference>
<dbReference type="Proteomes" id="UP000439780">
    <property type="component" value="Unassembled WGS sequence"/>
</dbReference>
<dbReference type="InterPro" id="IPR036010">
    <property type="entry name" value="2Fe-2S_ferredoxin-like_sf"/>
</dbReference>
<gene>
    <name evidence="2" type="ORF">GRI58_10695</name>
</gene>
<dbReference type="GO" id="GO:0016491">
    <property type="term" value="F:oxidoreductase activity"/>
    <property type="evidence" value="ECO:0007669"/>
    <property type="project" value="UniProtKB-KW"/>
</dbReference>
<dbReference type="InterPro" id="IPR042204">
    <property type="entry name" value="2Fe-2S-bd_N"/>
</dbReference>
<dbReference type="OrthoDB" id="573392at2"/>
<dbReference type="RefSeq" id="WP_160753569.1">
    <property type="nucleotide sequence ID" value="NZ_WTYA01000007.1"/>
</dbReference>
<dbReference type="GO" id="GO:0051536">
    <property type="term" value="F:iron-sulfur cluster binding"/>
    <property type="evidence" value="ECO:0007669"/>
    <property type="project" value="InterPro"/>
</dbReference>
<accession>A0A845AQU8</accession>
<dbReference type="SUPFAM" id="SSF54292">
    <property type="entry name" value="2Fe-2S ferredoxin-like"/>
    <property type="match status" value="1"/>
</dbReference>
<sequence>MTIEVDGQMIDSFSGETLLAALVAAGHMRLRNDQEGQPRGFWCNMGTCSECFVSRLDVTPVRRIRACLITVEDGMRIATRSISYD</sequence>
<dbReference type="Pfam" id="PF13510">
    <property type="entry name" value="Fer2_4"/>
    <property type="match status" value="1"/>
</dbReference>
<evidence type="ECO:0000256" key="1">
    <source>
        <dbReference type="ARBA" id="ARBA00023002"/>
    </source>
</evidence>
<keyword evidence="3" id="KW-1185">Reference proteome</keyword>
<keyword evidence="1" id="KW-0560">Oxidoreductase</keyword>
<proteinExistence type="predicted"/>
<protein>
    <submittedName>
        <fullName evidence="2">(2Fe-2S)-binding protein</fullName>
    </submittedName>
</protein>
<organism evidence="2 3">
    <name type="scientific">Qipengyuania algicida</name>
    <dbReference type="NCBI Taxonomy" id="1836209"/>
    <lineage>
        <taxon>Bacteria</taxon>
        <taxon>Pseudomonadati</taxon>
        <taxon>Pseudomonadota</taxon>
        <taxon>Alphaproteobacteria</taxon>
        <taxon>Sphingomonadales</taxon>
        <taxon>Erythrobacteraceae</taxon>
        <taxon>Qipengyuania</taxon>
    </lineage>
</organism>
<comment type="caution">
    <text evidence="2">The sequence shown here is derived from an EMBL/GenBank/DDBJ whole genome shotgun (WGS) entry which is preliminary data.</text>
</comment>
<dbReference type="AlphaFoldDB" id="A0A845AQU8"/>
<reference evidence="2 3" key="1">
    <citation type="submission" date="2019-12" db="EMBL/GenBank/DDBJ databases">
        <title>Genomic-based taxomic classification of the family Erythrobacteraceae.</title>
        <authorList>
            <person name="Xu L."/>
        </authorList>
    </citation>
    <scope>NUCLEOTIDE SEQUENCE [LARGE SCALE GENOMIC DNA]</scope>
    <source>
        <strain evidence="2 3">KEMB 9005-328</strain>
    </source>
</reference>
<name>A0A845AQU8_9SPHN</name>
<evidence type="ECO:0000313" key="2">
    <source>
        <dbReference type="EMBL" id="MXP29288.1"/>
    </source>
</evidence>
<evidence type="ECO:0000313" key="3">
    <source>
        <dbReference type="Proteomes" id="UP000439780"/>
    </source>
</evidence>